<organism evidence="1">
    <name type="scientific">Arundo donax</name>
    <name type="common">Giant reed</name>
    <name type="synonym">Donax arundinaceus</name>
    <dbReference type="NCBI Taxonomy" id="35708"/>
    <lineage>
        <taxon>Eukaryota</taxon>
        <taxon>Viridiplantae</taxon>
        <taxon>Streptophyta</taxon>
        <taxon>Embryophyta</taxon>
        <taxon>Tracheophyta</taxon>
        <taxon>Spermatophyta</taxon>
        <taxon>Magnoliopsida</taxon>
        <taxon>Liliopsida</taxon>
        <taxon>Poales</taxon>
        <taxon>Poaceae</taxon>
        <taxon>PACMAD clade</taxon>
        <taxon>Arundinoideae</taxon>
        <taxon>Arundineae</taxon>
        <taxon>Arundo</taxon>
    </lineage>
</organism>
<proteinExistence type="predicted"/>
<reference evidence="1" key="1">
    <citation type="submission" date="2014-09" db="EMBL/GenBank/DDBJ databases">
        <authorList>
            <person name="Magalhaes I.L.F."/>
            <person name="Oliveira U."/>
            <person name="Santos F.R."/>
            <person name="Vidigal T.H.D.A."/>
            <person name="Brescovit A.D."/>
            <person name="Santos A.J."/>
        </authorList>
    </citation>
    <scope>NUCLEOTIDE SEQUENCE</scope>
    <source>
        <tissue evidence="1">Shoot tissue taken approximately 20 cm above the soil surface</tissue>
    </source>
</reference>
<evidence type="ECO:0000313" key="1">
    <source>
        <dbReference type="EMBL" id="JAE12770.1"/>
    </source>
</evidence>
<name>A0A0A9FIB4_ARUDO</name>
<sequence>MLRSPSKTCRDSHHR</sequence>
<dbReference type="EMBL" id="GBRH01185126">
    <property type="protein sequence ID" value="JAE12770.1"/>
    <property type="molecule type" value="Transcribed_RNA"/>
</dbReference>
<reference evidence="1" key="2">
    <citation type="journal article" date="2015" name="Data Brief">
        <title>Shoot transcriptome of the giant reed, Arundo donax.</title>
        <authorList>
            <person name="Barrero R.A."/>
            <person name="Guerrero F.D."/>
            <person name="Moolhuijzen P."/>
            <person name="Goolsby J.A."/>
            <person name="Tidwell J."/>
            <person name="Bellgard S.E."/>
            <person name="Bellgard M.I."/>
        </authorList>
    </citation>
    <scope>NUCLEOTIDE SEQUENCE</scope>
    <source>
        <tissue evidence="1">Shoot tissue taken approximately 20 cm above the soil surface</tissue>
    </source>
</reference>
<protein>
    <submittedName>
        <fullName evidence="1">Uncharacterized protein</fullName>
    </submittedName>
</protein>
<accession>A0A0A9FIB4</accession>